<dbReference type="AlphaFoldDB" id="A0AAD9E6B9"/>
<evidence type="ECO:0000256" key="1">
    <source>
        <dbReference type="SAM" id="MobiDB-lite"/>
    </source>
</evidence>
<name>A0AAD9E6B9_9TELE</name>
<dbReference type="Proteomes" id="UP001239994">
    <property type="component" value="Unassembled WGS sequence"/>
</dbReference>
<accession>A0AAD9E6B9</accession>
<evidence type="ECO:0000313" key="2">
    <source>
        <dbReference type="EMBL" id="KAK1806014.1"/>
    </source>
</evidence>
<feature type="region of interest" description="Disordered" evidence="1">
    <location>
        <begin position="149"/>
        <end position="173"/>
    </location>
</feature>
<gene>
    <name evidence="2" type="ORF">P4O66_013060</name>
</gene>
<evidence type="ECO:0000313" key="3">
    <source>
        <dbReference type="Proteomes" id="UP001239994"/>
    </source>
</evidence>
<feature type="non-terminal residue" evidence="2">
    <location>
        <position position="1"/>
    </location>
</feature>
<reference evidence="2" key="1">
    <citation type="submission" date="2023-03" db="EMBL/GenBank/DDBJ databases">
        <title>Electrophorus voltai genome.</title>
        <authorList>
            <person name="Bian C."/>
        </authorList>
    </citation>
    <scope>NUCLEOTIDE SEQUENCE</scope>
    <source>
        <strain evidence="2">CB-2022</strain>
        <tissue evidence="2">Muscle</tissue>
    </source>
</reference>
<dbReference type="EMBL" id="JAROKS010000002">
    <property type="protein sequence ID" value="KAK1806014.1"/>
    <property type="molecule type" value="Genomic_DNA"/>
</dbReference>
<feature type="non-terminal residue" evidence="2">
    <location>
        <position position="196"/>
    </location>
</feature>
<keyword evidence="3" id="KW-1185">Reference proteome</keyword>
<sequence>ELSVREDLYDNYPLGLKFCCCTHRMEGLARLAFISKNKDDCRQKEKTRTGWDRAYMGGGLAMPSTQRNFQELKGQCHFRQARFNQPASPERAKRETEKFEAFHDSSVKPFQMDSAFSFPSTPYQRTVVILIVTESRRTALACDWKNIPRTAPTRDEDRTDEERRGGGNRKGEKIGGAERLLRLRLGSWWQRVLKLP</sequence>
<proteinExistence type="predicted"/>
<protein>
    <submittedName>
        <fullName evidence="2">Uncharacterized protein</fullName>
    </submittedName>
</protein>
<organism evidence="2 3">
    <name type="scientific">Electrophorus voltai</name>
    <dbReference type="NCBI Taxonomy" id="2609070"/>
    <lineage>
        <taxon>Eukaryota</taxon>
        <taxon>Metazoa</taxon>
        <taxon>Chordata</taxon>
        <taxon>Craniata</taxon>
        <taxon>Vertebrata</taxon>
        <taxon>Euteleostomi</taxon>
        <taxon>Actinopterygii</taxon>
        <taxon>Neopterygii</taxon>
        <taxon>Teleostei</taxon>
        <taxon>Ostariophysi</taxon>
        <taxon>Gymnotiformes</taxon>
        <taxon>Gymnotoidei</taxon>
        <taxon>Gymnotidae</taxon>
        <taxon>Electrophorus</taxon>
    </lineage>
</organism>
<feature type="compositionally biased region" description="Basic and acidic residues" evidence="1">
    <location>
        <begin position="152"/>
        <end position="173"/>
    </location>
</feature>
<comment type="caution">
    <text evidence="2">The sequence shown here is derived from an EMBL/GenBank/DDBJ whole genome shotgun (WGS) entry which is preliminary data.</text>
</comment>